<reference evidence="3 4" key="1">
    <citation type="submission" date="2019-01" db="EMBL/GenBank/DDBJ databases">
        <title>The draft genome of Rhizobium sp. 24NR.</title>
        <authorList>
            <person name="Liu L."/>
            <person name="Liang L."/>
            <person name="Shi S."/>
            <person name="Xu L."/>
            <person name="Wang X."/>
            <person name="Li L."/>
            <person name="Zhang X."/>
        </authorList>
    </citation>
    <scope>NUCLEOTIDE SEQUENCE [LARGE SCALE GENOMIC DNA]</scope>
    <source>
        <strain evidence="3 4">24NR</strain>
    </source>
</reference>
<gene>
    <name evidence="3" type="ORF">EPK99_16695</name>
</gene>
<dbReference type="AlphaFoldDB" id="A0A3S3RGK2"/>
<dbReference type="Pfam" id="PF05016">
    <property type="entry name" value="ParE_toxin"/>
    <property type="match status" value="1"/>
</dbReference>
<evidence type="ECO:0000256" key="1">
    <source>
        <dbReference type="ARBA" id="ARBA00022649"/>
    </source>
</evidence>
<proteinExistence type="inferred from homology"/>
<keyword evidence="4" id="KW-1185">Reference proteome</keyword>
<comment type="similarity">
    <text evidence="2">Belongs to the RelE toxin family.</text>
</comment>
<sequence>MPAERTFRLSPLAEADLEDIWSYTADRWSIEQAEHYHGMLLKVLGQLAEGSSTGRHVDVRRGYLKYRVGSHVIFFRSHDVGIDVVRILHQRMDVSLHLVDDT</sequence>
<organism evidence="3 4">
    <name type="scientific">Neorhizobium lilium</name>
    <dbReference type="NCBI Taxonomy" id="2503024"/>
    <lineage>
        <taxon>Bacteria</taxon>
        <taxon>Pseudomonadati</taxon>
        <taxon>Pseudomonadota</taxon>
        <taxon>Alphaproteobacteria</taxon>
        <taxon>Hyphomicrobiales</taxon>
        <taxon>Rhizobiaceae</taxon>
        <taxon>Rhizobium/Agrobacterium group</taxon>
        <taxon>Neorhizobium</taxon>
    </lineage>
</organism>
<accession>A0A3S3RGK2</accession>
<dbReference type="OrthoDB" id="7173315at2"/>
<dbReference type="RefSeq" id="WP_128444185.1">
    <property type="nucleotide sequence ID" value="NZ_SBIP01000003.1"/>
</dbReference>
<evidence type="ECO:0000313" key="4">
    <source>
        <dbReference type="Proteomes" id="UP000287687"/>
    </source>
</evidence>
<dbReference type="Proteomes" id="UP000287687">
    <property type="component" value="Unassembled WGS sequence"/>
</dbReference>
<dbReference type="Gene3D" id="3.30.2310.20">
    <property type="entry name" value="RelE-like"/>
    <property type="match status" value="1"/>
</dbReference>
<dbReference type="InterPro" id="IPR035093">
    <property type="entry name" value="RelE/ParE_toxin_dom_sf"/>
</dbReference>
<dbReference type="EMBL" id="SBIP01000003">
    <property type="protein sequence ID" value="RWX77272.1"/>
    <property type="molecule type" value="Genomic_DNA"/>
</dbReference>
<evidence type="ECO:0000313" key="3">
    <source>
        <dbReference type="EMBL" id="RWX77272.1"/>
    </source>
</evidence>
<dbReference type="InterPro" id="IPR007712">
    <property type="entry name" value="RelE/ParE_toxin"/>
</dbReference>
<name>A0A3S3RGK2_9HYPH</name>
<dbReference type="InterPro" id="IPR028344">
    <property type="entry name" value="ParE1/4"/>
</dbReference>
<dbReference type="PIRSF" id="PIRSF029218">
    <property type="entry name" value="ParE"/>
    <property type="match status" value="1"/>
</dbReference>
<keyword evidence="1" id="KW-1277">Toxin-antitoxin system</keyword>
<protein>
    <recommendedName>
        <fullName evidence="2">Toxin</fullName>
    </recommendedName>
</protein>
<evidence type="ECO:0000256" key="2">
    <source>
        <dbReference type="PIRNR" id="PIRNR029218"/>
    </source>
</evidence>
<comment type="caution">
    <text evidence="3">The sequence shown here is derived from an EMBL/GenBank/DDBJ whole genome shotgun (WGS) entry which is preliminary data.</text>
</comment>